<dbReference type="Proteomes" id="UP000660554">
    <property type="component" value="Unassembled WGS sequence"/>
</dbReference>
<dbReference type="RefSeq" id="WP_051734450.1">
    <property type="nucleotide sequence ID" value="NZ_BMRU01000002.1"/>
</dbReference>
<keyword evidence="3" id="KW-1185">Reference proteome</keyword>
<feature type="transmembrane region" description="Helical" evidence="1">
    <location>
        <begin position="202"/>
        <end position="227"/>
    </location>
</feature>
<feature type="transmembrane region" description="Helical" evidence="1">
    <location>
        <begin position="304"/>
        <end position="325"/>
    </location>
</feature>
<name>A0ABQ3NLD5_STRVG</name>
<evidence type="ECO:0000313" key="3">
    <source>
        <dbReference type="Proteomes" id="UP000660554"/>
    </source>
</evidence>
<comment type="caution">
    <text evidence="2">The sequence shown here is derived from an EMBL/GenBank/DDBJ whole genome shotgun (WGS) entry which is preliminary data.</text>
</comment>
<evidence type="ECO:0000313" key="2">
    <source>
        <dbReference type="EMBL" id="GHI13586.1"/>
    </source>
</evidence>
<proteinExistence type="predicted"/>
<evidence type="ECO:0008006" key="4">
    <source>
        <dbReference type="Google" id="ProtNLM"/>
    </source>
</evidence>
<keyword evidence="1" id="KW-1133">Transmembrane helix</keyword>
<feature type="transmembrane region" description="Helical" evidence="1">
    <location>
        <begin position="273"/>
        <end position="292"/>
    </location>
</feature>
<protein>
    <recommendedName>
        <fullName evidence="4">Integral membrane protein</fullName>
    </recommendedName>
</protein>
<accession>A0ABQ3NLD5</accession>
<dbReference type="EMBL" id="BNDV01000008">
    <property type="protein sequence ID" value="GHI13586.1"/>
    <property type="molecule type" value="Genomic_DNA"/>
</dbReference>
<reference evidence="3" key="1">
    <citation type="submission" date="2020-09" db="EMBL/GenBank/DDBJ databases">
        <title>Whole genome shotgun sequence of Streptomyces cinnamonensis NBRC 15873.</title>
        <authorList>
            <person name="Komaki H."/>
            <person name="Tamura T."/>
        </authorList>
    </citation>
    <scope>NUCLEOTIDE SEQUENCE [LARGE SCALE GENOMIC DNA]</scope>
    <source>
        <strain evidence="3">NBRC 15873</strain>
    </source>
</reference>
<organism evidence="2 3">
    <name type="scientific">Streptomyces virginiae</name>
    <name type="common">Streptomyces cinnamonensis</name>
    <dbReference type="NCBI Taxonomy" id="1961"/>
    <lineage>
        <taxon>Bacteria</taxon>
        <taxon>Bacillati</taxon>
        <taxon>Actinomycetota</taxon>
        <taxon>Actinomycetes</taxon>
        <taxon>Kitasatosporales</taxon>
        <taxon>Streptomycetaceae</taxon>
        <taxon>Streptomyces</taxon>
    </lineage>
</organism>
<keyword evidence="1" id="KW-0472">Membrane</keyword>
<sequence>MADAKDGPPVEKGWLRQTKGWLRVRLPFSASRGEMGPWEQKEGLRARIFELEAILDALLTRAMADPERRDLAPAYAEKAVEGLRQARSVLEHHSHPRVRRAAHLGVAQSHVDTTLNLMVWMASGDDIKALLPQMLALIDEHFAADDPRRIRAAELARKIQHDELEPGAPAVSLTPSERAFLAETVSRARRLLRRETLRVRSFVWIVASVTGALFLAAVLVAVLTFAWKDAIPLCFTPERGGEYEVVCPSYSTDTGTTPPTTAEIAEAARKYDYIVIETVGVVAAAIASAATLRRIRGTALPYNVPVVLALLKLPTGALTAPLGLLLMRGGFVPGLSALDSTAQIIAWAVIFGYSQQLFTKFVDSQGQAVLDAVRGPNGMPAPLQP</sequence>
<keyword evidence="1" id="KW-0812">Transmembrane</keyword>
<feature type="transmembrane region" description="Helical" evidence="1">
    <location>
        <begin position="331"/>
        <end position="353"/>
    </location>
</feature>
<dbReference type="GeneID" id="86952946"/>
<evidence type="ECO:0000256" key="1">
    <source>
        <dbReference type="SAM" id="Phobius"/>
    </source>
</evidence>
<gene>
    <name evidence="2" type="ORF">Scinn_30490</name>
</gene>